<organism evidence="2 3">
    <name type="scientific">Callorhinchus milii</name>
    <name type="common">Ghost shark</name>
    <dbReference type="NCBI Taxonomy" id="7868"/>
    <lineage>
        <taxon>Eukaryota</taxon>
        <taxon>Metazoa</taxon>
        <taxon>Chordata</taxon>
        <taxon>Craniata</taxon>
        <taxon>Vertebrata</taxon>
        <taxon>Chondrichthyes</taxon>
        <taxon>Holocephali</taxon>
        <taxon>Chimaeriformes</taxon>
        <taxon>Callorhinchidae</taxon>
        <taxon>Callorhinchus</taxon>
    </lineage>
</organism>
<protein>
    <recommendedName>
        <fullName evidence="4">MEIS N-terminal domain-containing protein</fullName>
    </recommendedName>
</protein>
<evidence type="ECO:0008006" key="4">
    <source>
        <dbReference type="Google" id="ProtNLM"/>
    </source>
</evidence>
<dbReference type="AlphaFoldDB" id="A0A4W3HAW0"/>
<reference evidence="3" key="3">
    <citation type="journal article" date="2014" name="Nature">
        <title>Elephant shark genome provides unique insights into gnathostome evolution.</title>
        <authorList>
            <consortium name="International Elephant Shark Genome Sequencing Consortium"/>
            <person name="Venkatesh B."/>
            <person name="Lee A.P."/>
            <person name="Ravi V."/>
            <person name="Maurya A.K."/>
            <person name="Lian M.M."/>
            <person name="Swann J.B."/>
            <person name="Ohta Y."/>
            <person name="Flajnik M.F."/>
            <person name="Sutoh Y."/>
            <person name="Kasahara M."/>
            <person name="Hoon S."/>
            <person name="Gangu V."/>
            <person name="Roy S.W."/>
            <person name="Irimia M."/>
            <person name="Korzh V."/>
            <person name="Kondrychyn I."/>
            <person name="Lim Z.W."/>
            <person name="Tay B.H."/>
            <person name="Tohari S."/>
            <person name="Kong K.W."/>
            <person name="Ho S."/>
            <person name="Lorente-Galdos B."/>
            <person name="Quilez J."/>
            <person name="Marques-Bonet T."/>
            <person name="Raney B.J."/>
            <person name="Ingham P.W."/>
            <person name="Tay A."/>
            <person name="Hillier L.W."/>
            <person name="Minx P."/>
            <person name="Boehm T."/>
            <person name="Wilson R.K."/>
            <person name="Brenner S."/>
            <person name="Warren W.C."/>
        </authorList>
    </citation>
    <scope>NUCLEOTIDE SEQUENCE [LARGE SCALE GENOMIC DNA]</scope>
</reference>
<dbReference type="Proteomes" id="UP000314986">
    <property type="component" value="Unassembled WGS sequence"/>
</dbReference>
<reference evidence="3" key="1">
    <citation type="journal article" date="2006" name="Science">
        <title>Ancient noncoding elements conserved in the human genome.</title>
        <authorList>
            <person name="Venkatesh B."/>
            <person name="Kirkness E.F."/>
            <person name="Loh Y.H."/>
            <person name="Halpern A.L."/>
            <person name="Lee A.P."/>
            <person name="Johnson J."/>
            <person name="Dandona N."/>
            <person name="Viswanathan L.D."/>
            <person name="Tay A."/>
            <person name="Venter J.C."/>
            <person name="Strausberg R.L."/>
            <person name="Brenner S."/>
        </authorList>
    </citation>
    <scope>NUCLEOTIDE SEQUENCE [LARGE SCALE GENOMIC DNA]</scope>
</reference>
<evidence type="ECO:0000313" key="2">
    <source>
        <dbReference type="Ensembl" id="ENSCMIP00000006974.1"/>
    </source>
</evidence>
<dbReference type="OMA" id="VEGEWHY"/>
<sequence length="51" mass="5491">MIDQSNRTGGSYSPDGQSLGGFVMDGQQHMAIRAPGGMGMNMGLEGQWHYM</sequence>
<evidence type="ECO:0000256" key="1">
    <source>
        <dbReference type="SAM" id="MobiDB-lite"/>
    </source>
</evidence>
<dbReference type="GeneTree" id="ENSGT00990000206928"/>
<feature type="compositionally biased region" description="Polar residues" evidence="1">
    <location>
        <begin position="1"/>
        <end position="16"/>
    </location>
</feature>
<dbReference type="InParanoid" id="A0A4W3HAW0"/>
<feature type="region of interest" description="Disordered" evidence="1">
    <location>
        <begin position="1"/>
        <end position="21"/>
    </location>
</feature>
<accession>A0A4W3HAW0</accession>
<dbReference type="STRING" id="7868.ENSCMIP00000006974"/>
<dbReference type="Ensembl" id="ENSCMIT00000007194.1">
    <property type="protein sequence ID" value="ENSCMIP00000006974.1"/>
    <property type="gene ID" value="ENSCMIG00000003899.1"/>
</dbReference>
<reference evidence="2" key="4">
    <citation type="submission" date="2025-08" db="UniProtKB">
        <authorList>
            <consortium name="Ensembl"/>
        </authorList>
    </citation>
    <scope>IDENTIFICATION</scope>
</reference>
<evidence type="ECO:0000313" key="3">
    <source>
        <dbReference type="Proteomes" id="UP000314986"/>
    </source>
</evidence>
<reference evidence="2" key="5">
    <citation type="submission" date="2025-09" db="UniProtKB">
        <authorList>
            <consortium name="Ensembl"/>
        </authorList>
    </citation>
    <scope>IDENTIFICATION</scope>
</reference>
<name>A0A4W3HAW0_CALMI</name>
<keyword evidence="3" id="KW-1185">Reference proteome</keyword>
<proteinExistence type="predicted"/>
<reference evidence="3" key="2">
    <citation type="journal article" date="2007" name="PLoS Biol.">
        <title>Survey sequencing and comparative analysis of the elephant shark (Callorhinchus milii) genome.</title>
        <authorList>
            <person name="Venkatesh B."/>
            <person name="Kirkness E.F."/>
            <person name="Loh Y.H."/>
            <person name="Halpern A.L."/>
            <person name="Lee A.P."/>
            <person name="Johnson J."/>
            <person name="Dandona N."/>
            <person name="Viswanathan L.D."/>
            <person name="Tay A."/>
            <person name="Venter J.C."/>
            <person name="Strausberg R.L."/>
            <person name="Brenner S."/>
        </authorList>
    </citation>
    <scope>NUCLEOTIDE SEQUENCE [LARGE SCALE GENOMIC DNA]</scope>
</reference>